<dbReference type="EMBL" id="UYRU01056174">
    <property type="protein sequence ID" value="VDN13345.1"/>
    <property type="molecule type" value="Genomic_DNA"/>
</dbReference>
<dbReference type="AlphaFoldDB" id="A0A3P7L777"/>
<dbReference type="OrthoDB" id="515799at2759"/>
<keyword evidence="2" id="KW-1185">Reference proteome</keyword>
<proteinExistence type="predicted"/>
<evidence type="ECO:0000313" key="1">
    <source>
        <dbReference type="EMBL" id="VDN13345.1"/>
    </source>
</evidence>
<evidence type="ECO:0000313" key="2">
    <source>
        <dbReference type="Proteomes" id="UP000281553"/>
    </source>
</evidence>
<accession>A0A3P7L777</accession>
<gene>
    <name evidence="1" type="ORF">DILT_LOCUS9176</name>
</gene>
<dbReference type="Proteomes" id="UP000281553">
    <property type="component" value="Unassembled WGS sequence"/>
</dbReference>
<protein>
    <submittedName>
        <fullName evidence="1">Uncharacterized protein</fullName>
    </submittedName>
</protein>
<reference evidence="1 2" key="1">
    <citation type="submission" date="2018-11" db="EMBL/GenBank/DDBJ databases">
        <authorList>
            <consortium name="Pathogen Informatics"/>
        </authorList>
    </citation>
    <scope>NUCLEOTIDE SEQUENCE [LARGE SCALE GENOMIC DNA]</scope>
</reference>
<name>A0A3P7L777_DIBLA</name>
<sequence length="78" mass="8792">MKLLVIYLALGCPARIRFEYDFVHLSTVNGKTLVKNSQQGNAIADGISNGLRRLLHLNASDYLNFKDWTVSKHLLTSM</sequence>
<organism evidence="1 2">
    <name type="scientific">Dibothriocephalus latus</name>
    <name type="common">Fish tapeworm</name>
    <name type="synonym">Diphyllobothrium latum</name>
    <dbReference type="NCBI Taxonomy" id="60516"/>
    <lineage>
        <taxon>Eukaryota</taxon>
        <taxon>Metazoa</taxon>
        <taxon>Spiralia</taxon>
        <taxon>Lophotrochozoa</taxon>
        <taxon>Platyhelminthes</taxon>
        <taxon>Cestoda</taxon>
        <taxon>Eucestoda</taxon>
        <taxon>Diphyllobothriidea</taxon>
        <taxon>Diphyllobothriidae</taxon>
        <taxon>Dibothriocephalus</taxon>
    </lineage>
</organism>